<proteinExistence type="predicted"/>
<dbReference type="OrthoDB" id="1367325at2"/>
<accession>A0A6P1QYD1</accession>
<dbReference type="EMBL" id="CP029149">
    <property type="protein sequence ID" value="QHN66127.1"/>
    <property type="molecule type" value="Genomic_DNA"/>
</dbReference>
<evidence type="ECO:0000313" key="1">
    <source>
        <dbReference type="EMBL" id="QHN66127.1"/>
    </source>
</evidence>
<dbReference type="NCBIfam" id="TIGR03696">
    <property type="entry name" value="Rhs_assc_core"/>
    <property type="match status" value="1"/>
</dbReference>
<sequence length="326" mass="37229">MTDREGRITQHTEYIAFGEVLFEEHSTSKTMPYLFNGKELDSETNLTYFGARYLDMKTSLWLNTDPLSGYNPIQETEHYIDGQHNNGVFNPMNHNTYGYTYNNPIIYIDPNGKQTLSPDVYNVAFIYYVSGGTGHTTVGYYGKYDKNKGVLYVPLSGNETKPQRRRGSDGVWYEGNDEAKIIKAYLDSGDKVKRYHYKLKDKILKNLAETLEAEARNPGSVCEGVYCTLQAKDAIRQAVEGVEGVNVKKAVDKIIPYSIPSDLSNDEILETGSIKYDVFEKDKSNGKYYKTTHTWDPRDVGKNKLERWLGKDGWSSKKVEIKFEDK</sequence>
<evidence type="ECO:0000313" key="2">
    <source>
        <dbReference type="Proteomes" id="UP000464318"/>
    </source>
</evidence>
<name>A0A6P1QYD1_9FLAO</name>
<gene>
    <name evidence="1" type="ORF">DBX24_05865</name>
</gene>
<organism evidence="1 2">
    <name type="scientific">Bergeyella cardium</name>
    <dbReference type="NCBI Taxonomy" id="1585976"/>
    <lineage>
        <taxon>Bacteria</taxon>
        <taxon>Pseudomonadati</taxon>
        <taxon>Bacteroidota</taxon>
        <taxon>Flavobacteriia</taxon>
        <taxon>Flavobacteriales</taxon>
        <taxon>Weeksellaceae</taxon>
        <taxon>Bergeyella</taxon>
    </lineage>
</organism>
<dbReference type="Gene3D" id="2.180.10.10">
    <property type="entry name" value="RHS repeat-associated core"/>
    <property type="match status" value="1"/>
</dbReference>
<dbReference type="PANTHER" id="PTHR32305">
    <property type="match status" value="1"/>
</dbReference>
<dbReference type="PANTHER" id="PTHR32305:SF15">
    <property type="entry name" value="PROTEIN RHSA-RELATED"/>
    <property type="match status" value="1"/>
</dbReference>
<dbReference type="InterPro" id="IPR050708">
    <property type="entry name" value="T6SS_VgrG/RHS"/>
</dbReference>
<dbReference type="Proteomes" id="UP000464318">
    <property type="component" value="Chromosome"/>
</dbReference>
<reference evidence="1 2" key="1">
    <citation type="submission" date="2018-04" db="EMBL/GenBank/DDBJ databases">
        <title>Characteristic and Complete Genome Sequencing of A Novel Member of Infective Endocarditis Causative Bacteria: Bergeyella cardium QL-PH.</title>
        <authorList>
            <person name="Pan H."/>
            <person name="Sun E."/>
            <person name="Zhang Y."/>
        </authorList>
    </citation>
    <scope>NUCLEOTIDE SEQUENCE [LARGE SCALE GENOMIC DNA]</scope>
    <source>
        <strain evidence="1 2">HPQL</strain>
    </source>
</reference>
<evidence type="ECO:0008006" key="3">
    <source>
        <dbReference type="Google" id="ProtNLM"/>
    </source>
</evidence>
<dbReference type="KEGG" id="bcad:DBX24_05865"/>
<dbReference type="AlphaFoldDB" id="A0A6P1QYD1"/>
<keyword evidence="2" id="KW-1185">Reference proteome</keyword>
<protein>
    <recommendedName>
        <fullName evidence="3">RHS repeat-associated core domain-containing protein</fullName>
    </recommendedName>
</protein>
<dbReference type="InterPro" id="IPR022385">
    <property type="entry name" value="Rhs_assc_core"/>
</dbReference>